<dbReference type="AlphaFoldDB" id="T1EV16"/>
<reference evidence="1 3" key="2">
    <citation type="journal article" date="2013" name="Nature">
        <title>Insights into bilaterian evolution from three spiralian genomes.</title>
        <authorList>
            <person name="Simakov O."/>
            <person name="Marletaz F."/>
            <person name="Cho S.J."/>
            <person name="Edsinger-Gonzales E."/>
            <person name="Havlak P."/>
            <person name="Hellsten U."/>
            <person name="Kuo D.H."/>
            <person name="Larsson T."/>
            <person name="Lv J."/>
            <person name="Arendt D."/>
            <person name="Savage R."/>
            <person name="Osoegawa K."/>
            <person name="de Jong P."/>
            <person name="Grimwood J."/>
            <person name="Chapman J.A."/>
            <person name="Shapiro H."/>
            <person name="Aerts A."/>
            <person name="Otillar R.P."/>
            <person name="Terry A.Y."/>
            <person name="Boore J.L."/>
            <person name="Grigoriev I.V."/>
            <person name="Lindberg D.R."/>
            <person name="Seaver E.C."/>
            <person name="Weisblat D.A."/>
            <person name="Putnam N.H."/>
            <person name="Rokhsar D.S."/>
        </authorList>
    </citation>
    <scope>NUCLEOTIDE SEQUENCE</scope>
</reference>
<reference evidence="2" key="3">
    <citation type="submission" date="2015-06" db="UniProtKB">
        <authorList>
            <consortium name="EnsemblMetazoa"/>
        </authorList>
    </citation>
    <scope>IDENTIFICATION</scope>
</reference>
<dbReference type="CTD" id="20200416"/>
<keyword evidence="3" id="KW-1185">Reference proteome</keyword>
<accession>T1EV16</accession>
<gene>
    <name evidence="2" type="primary">20200416</name>
    <name evidence="1" type="ORF">HELRODRAFT_164176</name>
</gene>
<protein>
    <submittedName>
        <fullName evidence="1 2">Uncharacterized protein</fullName>
    </submittedName>
</protein>
<dbReference type="EnsemblMetazoa" id="HelroT164176">
    <property type="protein sequence ID" value="HelroP164176"/>
    <property type="gene ID" value="HelroG164176"/>
</dbReference>
<dbReference type="GeneID" id="20200416"/>
<dbReference type="EMBL" id="AMQM01001569">
    <property type="status" value="NOT_ANNOTATED_CDS"/>
    <property type="molecule type" value="Genomic_DNA"/>
</dbReference>
<dbReference type="HOGENOM" id="CLU_1742544_0_0_1"/>
<dbReference type="Proteomes" id="UP000015101">
    <property type="component" value="Unassembled WGS sequence"/>
</dbReference>
<dbReference type="RefSeq" id="XP_009027431.1">
    <property type="nucleotide sequence ID" value="XM_009029183.1"/>
</dbReference>
<dbReference type="InParanoid" id="T1EV16"/>
<evidence type="ECO:0000313" key="1">
    <source>
        <dbReference type="EMBL" id="ESN94346.1"/>
    </source>
</evidence>
<sequence>MSNVYAFNFIELRKIIKQGVKRETRTTNSTLRWPNNAHGYIVHVLRRNSYQKTQDFYVNTVDKITSVLVAFSFQHMNSTSLRSHHTAPPKYEFNGLFQSDVYKQHKHTNFVQLTTSYFLILSMLHWKNIVSRWTYVGQHGHLCILDKLFL</sequence>
<dbReference type="KEGG" id="hro:HELRODRAFT_164176"/>
<name>T1EV16_HELRO</name>
<dbReference type="EMBL" id="KB097571">
    <property type="protein sequence ID" value="ESN94346.1"/>
    <property type="molecule type" value="Genomic_DNA"/>
</dbReference>
<reference evidence="3" key="1">
    <citation type="submission" date="2012-12" db="EMBL/GenBank/DDBJ databases">
        <authorList>
            <person name="Hellsten U."/>
            <person name="Grimwood J."/>
            <person name="Chapman J.A."/>
            <person name="Shapiro H."/>
            <person name="Aerts A."/>
            <person name="Otillar R.P."/>
            <person name="Terry A.Y."/>
            <person name="Boore J.L."/>
            <person name="Simakov O."/>
            <person name="Marletaz F."/>
            <person name="Cho S.-J."/>
            <person name="Edsinger-Gonzales E."/>
            <person name="Havlak P."/>
            <person name="Kuo D.-H."/>
            <person name="Larsson T."/>
            <person name="Lv J."/>
            <person name="Arendt D."/>
            <person name="Savage R."/>
            <person name="Osoegawa K."/>
            <person name="de Jong P."/>
            <person name="Lindberg D.R."/>
            <person name="Seaver E.C."/>
            <person name="Weisblat D.A."/>
            <person name="Putnam N.H."/>
            <person name="Grigoriev I.V."/>
            <person name="Rokhsar D.S."/>
        </authorList>
    </citation>
    <scope>NUCLEOTIDE SEQUENCE</scope>
</reference>
<proteinExistence type="predicted"/>
<evidence type="ECO:0000313" key="3">
    <source>
        <dbReference type="Proteomes" id="UP000015101"/>
    </source>
</evidence>
<organism evidence="2 3">
    <name type="scientific">Helobdella robusta</name>
    <name type="common">Californian leech</name>
    <dbReference type="NCBI Taxonomy" id="6412"/>
    <lineage>
        <taxon>Eukaryota</taxon>
        <taxon>Metazoa</taxon>
        <taxon>Spiralia</taxon>
        <taxon>Lophotrochozoa</taxon>
        <taxon>Annelida</taxon>
        <taxon>Clitellata</taxon>
        <taxon>Hirudinea</taxon>
        <taxon>Rhynchobdellida</taxon>
        <taxon>Glossiphoniidae</taxon>
        <taxon>Helobdella</taxon>
    </lineage>
</organism>
<evidence type="ECO:0000313" key="2">
    <source>
        <dbReference type="EnsemblMetazoa" id="HelroP164176"/>
    </source>
</evidence>